<gene>
    <name evidence="2" type="ORF">GBAR_LOCUS31748</name>
</gene>
<dbReference type="EMBL" id="CASHTH010004509">
    <property type="protein sequence ID" value="CAI8058385.1"/>
    <property type="molecule type" value="Genomic_DNA"/>
</dbReference>
<name>A0AA35U1D6_GEOBA</name>
<proteinExistence type="predicted"/>
<accession>A0AA35U1D6</accession>
<feature type="non-terminal residue" evidence="2">
    <location>
        <position position="152"/>
    </location>
</feature>
<dbReference type="Proteomes" id="UP001174909">
    <property type="component" value="Unassembled WGS sequence"/>
</dbReference>
<evidence type="ECO:0000256" key="1">
    <source>
        <dbReference type="SAM" id="MobiDB-lite"/>
    </source>
</evidence>
<evidence type="ECO:0000313" key="3">
    <source>
        <dbReference type="Proteomes" id="UP001174909"/>
    </source>
</evidence>
<dbReference type="AlphaFoldDB" id="A0AA35U1D6"/>
<keyword evidence="3" id="KW-1185">Reference proteome</keyword>
<feature type="region of interest" description="Disordered" evidence="1">
    <location>
        <begin position="17"/>
        <end position="54"/>
    </location>
</feature>
<sequence>QGAEVRSWPVWTRLWPTRSSRKSGSSTQQLWQTSPPKSPSPITNLTTSSTTTTQFTTPHTILVAVQQWWLVTTVPRPTTSAAPLFDFGDESDLDSPTGGDNMKMSVLSQINRVGFTYYSLHKYHTINLLCSILYKNTLKHIYTIKNFCYIVA</sequence>
<reference evidence="2" key="1">
    <citation type="submission" date="2023-03" db="EMBL/GenBank/DDBJ databases">
        <authorList>
            <person name="Steffen K."/>
            <person name="Cardenas P."/>
        </authorList>
    </citation>
    <scope>NUCLEOTIDE SEQUENCE</scope>
</reference>
<comment type="caution">
    <text evidence="2">The sequence shown here is derived from an EMBL/GenBank/DDBJ whole genome shotgun (WGS) entry which is preliminary data.</text>
</comment>
<feature type="compositionally biased region" description="Low complexity" evidence="1">
    <location>
        <begin position="40"/>
        <end position="54"/>
    </location>
</feature>
<protein>
    <submittedName>
        <fullName evidence="2">Uncharacterized protein</fullName>
    </submittedName>
</protein>
<feature type="compositionally biased region" description="Polar residues" evidence="1">
    <location>
        <begin position="22"/>
        <end position="35"/>
    </location>
</feature>
<organism evidence="2 3">
    <name type="scientific">Geodia barretti</name>
    <name type="common">Barrett's horny sponge</name>
    <dbReference type="NCBI Taxonomy" id="519541"/>
    <lineage>
        <taxon>Eukaryota</taxon>
        <taxon>Metazoa</taxon>
        <taxon>Porifera</taxon>
        <taxon>Demospongiae</taxon>
        <taxon>Heteroscleromorpha</taxon>
        <taxon>Tetractinellida</taxon>
        <taxon>Astrophorina</taxon>
        <taxon>Geodiidae</taxon>
        <taxon>Geodia</taxon>
    </lineage>
</organism>
<evidence type="ECO:0000313" key="2">
    <source>
        <dbReference type="EMBL" id="CAI8058385.1"/>
    </source>
</evidence>